<proteinExistence type="predicted"/>
<dbReference type="Proteomes" id="UP001279410">
    <property type="component" value="Unassembled WGS sequence"/>
</dbReference>
<dbReference type="EMBL" id="BRZM01003824">
    <property type="protein sequence ID" value="GLD52612.1"/>
    <property type="molecule type" value="Genomic_DNA"/>
</dbReference>
<gene>
    <name evidence="1" type="ORF">AKAME5_002825000</name>
</gene>
<evidence type="ECO:0000313" key="1">
    <source>
        <dbReference type="EMBL" id="GLD52612.1"/>
    </source>
</evidence>
<sequence length="117" mass="12866">MGYMRTENISSKCTKLGTKAGWSPKPTCEPSKCKVPLLPLEGTTYELTRNGSGLQNVQRNHVKNLTSAMHTLPAMRRKLTNTMNESTIHAGMIVKDILLLSVTEVIGLGFRAVQSVH</sequence>
<evidence type="ECO:0000313" key="2">
    <source>
        <dbReference type="Proteomes" id="UP001279410"/>
    </source>
</evidence>
<comment type="caution">
    <text evidence="1">The sequence shown here is derived from an EMBL/GenBank/DDBJ whole genome shotgun (WGS) entry which is preliminary data.</text>
</comment>
<organism evidence="1 2">
    <name type="scientific">Lates japonicus</name>
    <name type="common">Japanese lates</name>
    <dbReference type="NCBI Taxonomy" id="270547"/>
    <lineage>
        <taxon>Eukaryota</taxon>
        <taxon>Metazoa</taxon>
        <taxon>Chordata</taxon>
        <taxon>Craniata</taxon>
        <taxon>Vertebrata</taxon>
        <taxon>Euteleostomi</taxon>
        <taxon>Actinopterygii</taxon>
        <taxon>Neopterygii</taxon>
        <taxon>Teleostei</taxon>
        <taxon>Neoteleostei</taxon>
        <taxon>Acanthomorphata</taxon>
        <taxon>Carangaria</taxon>
        <taxon>Carangaria incertae sedis</taxon>
        <taxon>Centropomidae</taxon>
        <taxon>Lates</taxon>
    </lineage>
</organism>
<reference evidence="1" key="1">
    <citation type="submission" date="2022-08" db="EMBL/GenBank/DDBJ databases">
        <title>Genome sequencing of akame (Lates japonicus).</title>
        <authorList>
            <person name="Hashiguchi Y."/>
            <person name="Takahashi H."/>
        </authorList>
    </citation>
    <scope>NUCLEOTIDE SEQUENCE</scope>
    <source>
        <strain evidence="1">Kochi</strain>
    </source>
</reference>
<dbReference type="AlphaFoldDB" id="A0AAD3MEU1"/>
<accession>A0AAD3MEU1</accession>
<keyword evidence="2" id="KW-1185">Reference proteome</keyword>
<protein>
    <submittedName>
        <fullName evidence="1">Complement factor H-like isoform X1</fullName>
    </submittedName>
</protein>
<name>A0AAD3MEU1_LATJO</name>